<organism evidence="2 3">
    <name type="scientific">Sphingomonas hylomeconis</name>
    <dbReference type="NCBI Taxonomy" id="1395958"/>
    <lineage>
        <taxon>Bacteria</taxon>
        <taxon>Pseudomonadati</taxon>
        <taxon>Pseudomonadota</taxon>
        <taxon>Alphaproteobacteria</taxon>
        <taxon>Sphingomonadales</taxon>
        <taxon>Sphingomonadaceae</taxon>
        <taxon>Sphingomonas</taxon>
    </lineage>
</organism>
<evidence type="ECO:0008006" key="4">
    <source>
        <dbReference type="Google" id="ProtNLM"/>
    </source>
</evidence>
<feature type="signal peptide" evidence="1">
    <location>
        <begin position="1"/>
        <end position="19"/>
    </location>
</feature>
<evidence type="ECO:0000256" key="1">
    <source>
        <dbReference type="SAM" id="SignalP"/>
    </source>
</evidence>
<evidence type="ECO:0000313" key="3">
    <source>
        <dbReference type="Proteomes" id="UP001595713"/>
    </source>
</evidence>
<name>A0ABV7SSI4_9SPHN</name>
<dbReference type="NCBIfam" id="TIGR01451">
    <property type="entry name" value="B_ant_repeat"/>
    <property type="match status" value="1"/>
</dbReference>
<reference evidence="3" key="1">
    <citation type="journal article" date="2019" name="Int. J. Syst. Evol. Microbiol.">
        <title>The Global Catalogue of Microorganisms (GCM) 10K type strain sequencing project: providing services to taxonomists for standard genome sequencing and annotation.</title>
        <authorList>
            <consortium name="The Broad Institute Genomics Platform"/>
            <consortium name="The Broad Institute Genome Sequencing Center for Infectious Disease"/>
            <person name="Wu L."/>
            <person name="Ma J."/>
        </authorList>
    </citation>
    <scope>NUCLEOTIDE SEQUENCE [LARGE SCALE GENOMIC DNA]</scope>
    <source>
        <strain evidence="3">KCTC 42739</strain>
    </source>
</reference>
<comment type="caution">
    <text evidence="2">The sequence shown here is derived from an EMBL/GenBank/DDBJ whole genome shotgun (WGS) entry which is preliminary data.</text>
</comment>
<gene>
    <name evidence="2" type="ORF">ACFONA_02690</name>
</gene>
<sequence>MTKTGIRRLLLLSGTTALASFGAAGTANAQAAAGTTLAGTQITNKANASYTVNGTAATAESNIASFVVDRKVNLSVVGEPNINTQVNLGQTNAVLTFRVTNNTNSIQDMSLRANQNLGAGGTGVDNYDVNNVRVFVDSNGNGQYDANVDVGTYIDELGIDQSAIVFIVADVPSNVPTANFATVSLNATVAAGGGVNVEGAALIPATDLNLLTQNADLDVVFADNDSDGLLGADAARNGQARAYLEYEVGARAVNLTVSKSSMVISDGVNLINPRSIPGAVVQYCLTVTNSTLLTPASGINLTDVIPANTTYEPNSITVGGLGAGNTCVLNGFPVNDDGTQVLLSPYGGSYNAGTKTVTAIIPTLLGGTAVQASFRVRIN</sequence>
<evidence type="ECO:0000313" key="2">
    <source>
        <dbReference type="EMBL" id="MFC3579060.1"/>
    </source>
</evidence>
<accession>A0ABV7SSI4</accession>
<protein>
    <recommendedName>
        <fullName evidence="4">DUF11 domain-containing protein</fullName>
    </recommendedName>
</protein>
<dbReference type="RefSeq" id="WP_261295086.1">
    <property type="nucleotide sequence ID" value="NZ_JANQBK010000013.1"/>
</dbReference>
<dbReference type="EMBL" id="JBHRXP010000001">
    <property type="protein sequence ID" value="MFC3579060.1"/>
    <property type="molecule type" value="Genomic_DNA"/>
</dbReference>
<dbReference type="Proteomes" id="UP001595713">
    <property type="component" value="Unassembled WGS sequence"/>
</dbReference>
<keyword evidence="1" id="KW-0732">Signal</keyword>
<feature type="chain" id="PRO_5045376908" description="DUF11 domain-containing protein" evidence="1">
    <location>
        <begin position="20"/>
        <end position="379"/>
    </location>
</feature>
<proteinExistence type="predicted"/>
<keyword evidence="3" id="KW-1185">Reference proteome</keyword>
<dbReference type="InterPro" id="IPR047589">
    <property type="entry name" value="DUF11_rpt"/>
</dbReference>